<gene>
    <name evidence="3" type="ORF">FH607_014445</name>
</gene>
<evidence type="ECO:0008006" key="5">
    <source>
        <dbReference type="Google" id="ProtNLM"/>
    </source>
</evidence>
<evidence type="ECO:0000313" key="3">
    <source>
        <dbReference type="EMBL" id="KAB8165288.1"/>
    </source>
</evidence>
<accession>A0A5N6ACP6</accession>
<dbReference type="Proteomes" id="UP000314251">
    <property type="component" value="Unassembled WGS sequence"/>
</dbReference>
<dbReference type="OrthoDB" id="4331879at2"/>
<keyword evidence="2" id="KW-0732">Signal</keyword>
<evidence type="ECO:0000313" key="4">
    <source>
        <dbReference type="Proteomes" id="UP000314251"/>
    </source>
</evidence>
<feature type="chain" id="PRO_5038569388" description="Lipoprotein" evidence="2">
    <location>
        <begin position="25"/>
        <end position="197"/>
    </location>
</feature>
<comment type="caution">
    <text evidence="3">The sequence shown here is derived from an EMBL/GenBank/DDBJ whole genome shotgun (WGS) entry which is preliminary data.</text>
</comment>
<sequence length="197" mass="20377">MRGGGHRGAALPLLAGLLAVAATAGCGIRETDVPVDAGPAPTRASCDAPPRGDYHTEVYLVCGQRVESVARVLSEPLDEAQDRTGVAVTLLDQLQAEPEEAERTAGFTSAVPSNLRIEPPVEGDGDRVVRLNRRPSEIDELALTQIICTFANSASLGSGGDKVTLGGPAGSGAESDKPHTYSCRAAMRSPEGARSFG</sequence>
<name>A0A5N6ACP6_9ACTN</name>
<dbReference type="RefSeq" id="WP_139668430.1">
    <property type="nucleotide sequence ID" value="NZ_VDLY02000008.1"/>
</dbReference>
<dbReference type="EMBL" id="VDLY02000008">
    <property type="protein sequence ID" value="KAB8165288.1"/>
    <property type="molecule type" value="Genomic_DNA"/>
</dbReference>
<organism evidence="3 4">
    <name type="scientific">Streptomyces mimosae</name>
    <dbReference type="NCBI Taxonomy" id="2586635"/>
    <lineage>
        <taxon>Bacteria</taxon>
        <taxon>Bacillati</taxon>
        <taxon>Actinomycetota</taxon>
        <taxon>Actinomycetes</taxon>
        <taxon>Kitasatosporales</taxon>
        <taxon>Streptomycetaceae</taxon>
        <taxon>Streptomyces</taxon>
    </lineage>
</organism>
<evidence type="ECO:0000256" key="1">
    <source>
        <dbReference type="SAM" id="MobiDB-lite"/>
    </source>
</evidence>
<keyword evidence="4" id="KW-1185">Reference proteome</keyword>
<evidence type="ECO:0000256" key="2">
    <source>
        <dbReference type="SAM" id="SignalP"/>
    </source>
</evidence>
<protein>
    <recommendedName>
        <fullName evidence="5">Lipoprotein</fullName>
    </recommendedName>
</protein>
<proteinExistence type="predicted"/>
<reference evidence="3" key="1">
    <citation type="submission" date="2019-10" db="EMBL/GenBank/DDBJ databases">
        <title>Nonomuraea sp. nov., isolated from Phyllanthus amarus.</title>
        <authorList>
            <person name="Klykleung N."/>
            <person name="Tanasupawat S."/>
        </authorList>
    </citation>
    <scope>NUCLEOTIDE SEQUENCE [LARGE SCALE GENOMIC DNA]</scope>
    <source>
        <strain evidence="3">3MP-10</strain>
    </source>
</reference>
<dbReference type="AlphaFoldDB" id="A0A5N6ACP6"/>
<feature type="signal peptide" evidence="2">
    <location>
        <begin position="1"/>
        <end position="24"/>
    </location>
</feature>
<dbReference type="PROSITE" id="PS51257">
    <property type="entry name" value="PROKAR_LIPOPROTEIN"/>
    <property type="match status" value="1"/>
</dbReference>
<feature type="region of interest" description="Disordered" evidence="1">
    <location>
        <begin position="167"/>
        <end position="197"/>
    </location>
</feature>